<name>A0A815MD30_9BILA</name>
<dbReference type="InterPro" id="IPR002181">
    <property type="entry name" value="Fibrinogen_a/b/g_C_dom"/>
</dbReference>
<dbReference type="Pfam" id="PF00443">
    <property type="entry name" value="UCH"/>
    <property type="match status" value="1"/>
</dbReference>
<dbReference type="PROSITE" id="PS00514">
    <property type="entry name" value="FIBRINOGEN_C_1"/>
    <property type="match status" value="1"/>
</dbReference>
<dbReference type="PROSITE" id="PS51406">
    <property type="entry name" value="FIBRINOGEN_C_2"/>
    <property type="match status" value="1"/>
</dbReference>
<dbReference type="SMART" id="SM00186">
    <property type="entry name" value="FBG"/>
    <property type="match status" value="1"/>
</dbReference>
<proteinExistence type="predicted"/>
<dbReference type="SUPFAM" id="SSF54001">
    <property type="entry name" value="Cysteine proteinases"/>
    <property type="match status" value="1"/>
</dbReference>
<dbReference type="InterPro" id="IPR028889">
    <property type="entry name" value="USP"/>
</dbReference>
<dbReference type="SUPFAM" id="SSF56496">
    <property type="entry name" value="Fibrinogen C-terminal domain-like"/>
    <property type="match status" value="1"/>
</dbReference>
<organism evidence="7 8">
    <name type="scientific">Rotaria sordida</name>
    <dbReference type="NCBI Taxonomy" id="392033"/>
    <lineage>
        <taxon>Eukaryota</taxon>
        <taxon>Metazoa</taxon>
        <taxon>Spiralia</taxon>
        <taxon>Gnathifera</taxon>
        <taxon>Rotifera</taxon>
        <taxon>Eurotatoria</taxon>
        <taxon>Bdelloidea</taxon>
        <taxon>Philodinida</taxon>
        <taxon>Philodinidae</taxon>
        <taxon>Rotaria</taxon>
    </lineage>
</organism>
<dbReference type="Gene3D" id="4.10.530.10">
    <property type="entry name" value="Gamma-fibrinogen Carboxyl Terminal Fragment, domain 2"/>
    <property type="match status" value="1"/>
</dbReference>
<evidence type="ECO:0000256" key="4">
    <source>
        <dbReference type="ARBA" id="ARBA00023180"/>
    </source>
</evidence>
<dbReference type="CDD" id="cd00087">
    <property type="entry name" value="FReD"/>
    <property type="match status" value="1"/>
</dbReference>
<reference evidence="7" key="1">
    <citation type="submission" date="2021-02" db="EMBL/GenBank/DDBJ databases">
        <authorList>
            <person name="Nowell W R."/>
        </authorList>
    </citation>
    <scope>NUCLEOTIDE SEQUENCE</scope>
</reference>
<dbReference type="InterPro" id="IPR018200">
    <property type="entry name" value="USP_CS"/>
</dbReference>
<accession>A0A815MD30</accession>
<dbReference type="GO" id="GO:0034116">
    <property type="term" value="P:positive regulation of heterotypic cell-cell adhesion"/>
    <property type="evidence" value="ECO:0007669"/>
    <property type="project" value="TreeGrafter"/>
</dbReference>
<dbReference type="InterPro" id="IPR014716">
    <property type="entry name" value="Fibrinogen_a/b/g_C_1"/>
</dbReference>
<keyword evidence="3" id="KW-1015">Disulfide bond</keyword>
<dbReference type="AlphaFoldDB" id="A0A815MD30"/>
<evidence type="ECO:0000256" key="2">
    <source>
        <dbReference type="ARBA" id="ARBA00022525"/>
    </source>
</evidence>
<dbReference type="GO" id="GO:0005201">
    <property type="term" value="F:extracellular matrix structural constituent"/>
    <property type="evidence" value="ECO:0007669"/>
    <property type="project" value="TreeGrafter"/>
</dbReference>
<dbReference type="InterPro" id="IPR038765">
    <property type="entry name" value="Papain-like_cys_pep_sf"/>
</dbReference>
<evidence type="ECO:0000259" key="5">
    <source>
        <dbReference type="PROSITE" id="PS50235"/>
    </source>
</evidence>
<dbReference type="GO" id="GO:0030674">
    <property type="term" value="F:protein-macromolecule adaptor activity"/>
    <property type="evidence" value="ECO:0007669"/>
    <property type="project" value="TreeGrafter"/>
</dbReference>
<keyword evidence="4" id="KW-0325">Glycoprotein</keyword>
<dbReference type="PROSITE" id="PS50235">
    <property type="entry name" value="USP_3"/>
    <property type="match status" value="1"/>
</dbReference>
<dbReference type="GO" id="GO:0005577">
    <property type="term" value="C:fibrinogen complex"/>
    <property type="evidence" value="ECO:0007669"/>
    <property type="project" value="TreeGrafter"/>
</dbReference>
<dbReference type="Pfam" id="PF00147">
    <property type="entry name" value="Fibrinogen_C"/>
    <property type="match status" value="1"/>
</dbReference>
<evidence type="ECO:0000313" key="8">
    <source>
        <dbReference type="Proteomes" id="UP000663889"/>
    </source>
</evidence>
<protein>
    <submittedName>
        <fullName evidence="7">Uncharacterized protein</fullName>
    </submittedName>
</protein>
<dbReference type="PANTHER" id="PTHR47221">
    <property type="entry name" value="FIBRINOGEN ALPHA CHAIN"/>
    <property type="match status" value="1"/>
</dbReference>
<dbReference type="EMBL" id="CAJNOU010003998">
    <property type="protein sequence ID" value="CAF1421327.1"/>
    <property type="molecule type" value="Genomic_DNA"/>
</dbReference>
<dbReference type="PROSITE" id="PS00973">
    <property type="entry name" value="USP_2"/>
    <property type="match status" value="1"/>
</dbReference>
<dbReference type="PANTHER" id="PTHR47221:SF5">
    <property type="entry name" value="FIBRINOGEN C-TERMINAL DOMAIN-CONTAINING PROTEIN"/>
    <property type="match status" value="1"/>
</dbReference>
<dbReference type="InterPro" id="IPR001394">
    <property type="entry name" value="Peptidase_C19_UCH"/>
</dbReference>
<feature type="domain" description="USP" evidence="5">
    <location>
        <begin position="1"/>
        <end position="281"/>
    </location>
</feature>
<dbReference type="Proteomes" id="UP000663889">
    <property type="component" value="Unassembled WGS sequence"/>
</dbReference>
<dbReference type="GO" id="GO:0016579">
    <property type="term" value="P:protein deubiquitination"/>
    <property type="evidence" value="ECO:0007669"/>
    <property type="project" value="InterPro"/>
</dbReference>
<evidence type="ECO:0000259" key="6">
    <source>
        <dbReference type="PROSITE" id="PS51406"/>
    </source>
</evidence>
<dbReference type="Gene3D" id="3.90.70.10">
    <property type="entry name" value="Cysteine proteinases"/>
    <property type="match status" value="1"/>
</dbReference>
<dbReference type="InterPro" id="IPR036056">
    <property type="entry name" value="Fibrinogen-like_C"/>
</dbReference>
<comment type="subcellular location">
    <subcellularLocation>
        <location evidence="1">Secreted</location>
    </subcellularLocation>
</comment>
<gene>
    <name evidence="7" type="ORF">SEV965_LOCUS32318</name>
</gene>
<dbReference type="InterPro" id="IPR037579">
    <property type="entry name" value="FIB_ANG-like"/>
</dbReference>
<dbReference type="GO" id="GO:0004843">
    <property type="term" value="F:cysteine-type deubiquitinase activity"/>
    <property type="evidence" value="ECO:0007669"/>
    <property type="project" value="InterPro"/>
</dbReference>
<dbReference type="InterPro" id="IPR020837">
    <property type="entry name" value="Fibrinogen_CS"/>
</dbReference>
<evidence type="ECO:0000256" key="3">
    <source>
        <dbReference type="ARBA" id="ARBA00023157"/>
    </source>
</evidence>
<comment type="caution">
    <text evidence="7">The sequence shown here is derived from an EMBL/GenBank/DDBJ whole genome shotgun (WGS) entry which is preliminary data.</text>
</comment>
<evidence type="ECO:0000256" key="1">
    <source>
        <dbReference type="ARBA" id="ARBA00004613"/>
    </source>
</evidence>
<keyword evidence="2" id="KW-0964">Secreted</keyword>
<sequence length="491" mass="56998">MRQPKWLSPFEQQDSHEFLLSLINSLTSTQIIQTKQLGFAACLDTDEQDISKTIMINESPLINPHPFQGLQATQLQCTECKHKNPVSVSLFETLSLIIPERQVSNSGLFSIRQQQRNFTLQELIGNYLKSEMISNLICNKCKSKENLPHRKITTFSRLPEILCLHIIRTTWTNEGWPIKNTCHISFPDLLDMNSFISLSRLLPANIHPTQTIKKPSTAHYKLNSILVHLGGISEAGHFIVYRRRINSNEWLSISDDHIRECSELELNVLCLDCDDVYSQQPSLVHEGIFRIKPRFASESFDVKCIFENNIGWTVIQRRINGTIDFYRGWNDYKNGFGDLRTEFWLGNEKIHLLTNQGRYILRIDLQPWNSPIHIAEYGKFGLDNENQNYKIHISQFRSNISTAGDSLSSLWDNTNGISFSTYDRDNDNLFYDNCALTYHGAWWFTNCFQSHLNGAYIRSPLALQNTPRNGLHWNTYQLYHSMKQTTMRIRR</sequence>
<dbReference type="Gene3D" id="3.90.215.10">
    <property type="entry name" value="Gamma Fibrinogen, chain A, domain 1"/>
    <property type="match status" value="1"/>
</dbReference>
<feature type="domain" description="Fibrinogen C-terminal" evidence="6">
    <location>
        <begin position="264"/>
        <end position="491"/>
    </location>
</feature>
<dbReference type="CDD" id="cd02257">
    <property type="entry name" value="Peptidase_C19"/>
    <property type="match status" value="1"/>
</dbReference>
<evidence type="ECO:0000313" key="7">
    <source>
        <dbReference type="EMBL" id="CAF1421327.1"/>
    </source>
</evidence>